<name>A0ABU1ATW2_9BACT</name>
<sequence length="224" mass="25259">MRTLIYWSLFLCVSLSSQATVARILYYNPQETAPSTIYMYVENQLLGEVNAALDFGDDVNLDTSGETIEVVFSPTQIVEGAKLASGLPTVTVQQDWEKCLIVVVEAAGNERLPVEAYAVNADAHFFGQSDFLFINGSPNRLLGTFGEKQIEVNSQDLNVVQMAAHRGEFLDVKIDYIRPDEDGKRRWMIQQGWRVMADRRTVVLSYQPAGRTNMKYFAVQLKDF</sequence>
<feature type="chain" id="PRO_5046038932" description="Alginate biosynthesis protein AlgF" evidence="1">
    <location>
        <begin position="20"/>
        <end position="224"/>
    </location>
</feature>
<dbReference type="RefSeq" id="WP_308949694.1">
    <property type="nucleotide sequence ID" value="NZ_JARXHW010000015.1"/>
</dbReference>
<gene>
    <name evidence="2" type="ORF">QEH52_08425</name>
</gene>
<evidence type="ECO:0000313" key="3">
    <source>
        <dbReference type="Proteomes" id="UP001225316"/>
    </source>
</evidence>
<proteinExistence type="predicted"/>
<accession>A0ABU1ATW2</accession>
<reference evidence="2 3" key="1">
    <citation type="submission" date="2023-04" db="EMBL/GenBank/DDBJ databases">
        <title>A novel bacteria isolated from coastal sediment.</title>
        <authorList>
            <person name="Liu X.-J."/>
            <person name="Du Z.-J."/>
        </authorList>
    </citation>
    <scope>NUCLEOTIDE SEQUENCE [LARGE SCALE GENOMIC DNA]</scope>
    <source>
        <strain evidence="2 3">SDUM461003</strain>
    </source>
</reference>
<evidence type="ECO:0000313" key="2">
    <source>
        <dbReference type="EMBL" id="MDQ8207531.1"/>
    </source>
</evidence>
<organism evidence="2 3">
    <name type="scientific">Thalassobacterium maritimum</name>
    <dbReference type="NCBI Taxonomy" id="3041265"/>
    <lineage>
        <taxon>Bacteria</taxon>
        <taxon>Pseudomonadati</taxon>
        <taxon>Verrucomicrobiota</taxon>
        <taxon>Opitutia</taxon>
        <taxon>Puniceicoccales</taxon>
        <taxon>Coraliomargaritaceae</taxon>
        <taxon>Thalassobacterium</taxon>
    </lineage>
</organism>
<keyword evidence="3" id="KW-1185">Reference proteome</keyword>
<evidence type="ECO:0000256" key="1">
    <source>
        <dbReference type="SAM" id="SignalP"/>
    </source>
</evidence>
<dbReference type="Proteomes" id="UP001225316">
    <property type="component" value="Unassembled WGS sequence"/>
</dbReference>
<dbReference type="EMBL" id="JARXHW010000015">
    <property type="protein sequence ID" value="MDQ8207531.1"/>
    <property type="molecule type" value="Genomic_DNA"/>
</dbReference>
<evidence type="ECO:0008006" key="4">
    <source>
        <dbReference type="Google" id="ProtNLM"/>
    </source>
</evidence>
<keyword evidence="1" id="KW-0732">Signal</keyword>
<feature type="signal peptide" evidence="1">
    <location>
        <begin position="1"/>
        <end position="19"/>
    </location>
</feature>
<protein>
    <recommendedName>
        <fullName evidence="4">Alginate biosynthesis protein AlgF</fullName>
    </recommendedName>
</protein>
<comment type="caution">
    <text evidence="2">The sequence shown here is derived from an EMBL/GenBank/DDBJ whole genome shotgun (WGS) entry which is preliminary data.</text>
</comment>